<dbReference type="Proteomes" id="UP001501475">
    <property type="component" value="Unassembled WGS sequence"/>
</dbReference>
<proteinExistence type="predicted"/>
<organism evidence="1 2">
    <name type="scientific">Nostocoides vanveenii</name>
    <dbReference type="NCBI Taxonomy" id="330835"/>
    <lineage>
        <taxon>Bacteria</taxon>
        <taxon>Bacillati</taxon>
        <taxon>Actinomycetota</taxon>
        <taxon>Actinomycetes</taxon>
        <taxon>Micrococcales</taxon>
        <taxon>Intrasporangiaceae</taxon>
        <taxon>Nostocoides</taxon>
    </lineage>
</organism>
<sequence>MEVATIHVIAPHARAYAPPGLIDPQIAVLTMVGGGVVTNEDFINSQVGYEVRCEVVCERGTAIAGRPGTGLMTTSVGRTGGYCGLLSEDYRGRFATAYDREAPARVDTMANGIPTGAGAWDGYAATAVAQAGLDSLPPAVAVAL</sequence>
<name>A0ABP4X0U4_9MICO</name>
<comment type="caution">
    <text evidence="1">The sequence shown here is derived from an EMBL/GenBank/DDBJ whole genome shotgun (WGS) entry which is preliminary data.</text>
</comment>
<evidence type="ECO:0000313" key="1">
    <source>
        <dbReference type="EMBL" id="GAA1762647.1"/>
    </source>
</evidence>
<keyword evidence="2" id="KW-1185">Reference proteome</keyword>
<dbReference type="EMBL" id="BAAAPN010000051">
    <property type="protein sequence ID" value="GAA1762647.1"/>
    <property type="molecule type" value="Genomic_DNA"/>
</dbReference>
<dbReference type="Gene3D" id="3.30.360.10">
    <property type="entry name" value="Dihydrodipicolinate Reductase, domain 2"/>
    <property type="match status" value="1"/>
</dbReference>
<evidence type="ECO:0000313" key="2">
    <source>
        <dbReference type="Proteomes" id="UP001501475"/>
    </source>
</evidence>
<gene>
    <name evidence="1" type="ORF">GCM10009810_22480</name>
</gene>
<accession>A0ABP4X0U4</accession>
<protein>
    <submittedName>
        <fullName evidence="1">Uncharacterized protein</fullName>
    </submittedName>
</protein>
<dbReference type="RefSeq" id="WP_344066184.1">
    <property type="nucleotide sequence ID" value="NZ_BAAAPN010000051.1"/>
</dbReference>
<reference evidence="2" key="1">
    <citation type="journal article" date="2019" name="Int. J. Syst. Evol. Microbiol.">
        <title>The Global Catalogue of Microorganisms (GCM) 10K type strain sequencing project: providing services to taxonomists for standard genome sequencing and annotation.</title>
        <authorList>
            <consortium name="The Broad Institute Genomics Platform"/>
            <consortium name="The Broad Institute Genome Sequencing Center for Infectious Disease"/>
            <person name="Wu L."/>
            <person name="Ma J."/>
        </authorList>
    </citation>
    <scope>NUCLEOTIDE SEQUENCE [LARGE SCALE GENOMIC DNA]</scope>
    <source>
        <strain evidence="2">JCM 15591</strain>
    </source>
</reference>
<dbReference type="Gene3D" id="3.40.50.720">
    <property type="entry name" value="NAD(P)-binding Rossmann-like Domain"/>
    <property type="match status" value="1"/>
</dbReference>